<evidence type="ECO:0000256" key="1">
    <source>
        <dbReference type="ARBA" id="ARBA00010226"/>
    </source>
</evidence>
<evidence type="ECO:0000259" key="6">
    <source>
        <dbReference type="PROSITE" id="PS50191"/>
    </source>
</evidence>
<gene>
    <name evidence="7" type="ORF">E3P99_02046</name>
</gene>
<feature type="repeat" description="WD" evidence="4">
    <location>
        <begin position="171"/>
        <end position="206"/>
    </location>
</feature>
<evidence type="ECO:0000256" key="3">
    <source>
        <dbReference type="ARBA" id="ARBA00022737"/>
    </source>
</evidence>
<dbReference type="EMBL" id="SPNW01000027">
    <property type="protein sequence ID" value="TIA89474.1"/>
    <property type="molecule type" value="Genomic_DNA"/>
</dbReference>
<dbReference type="Gene3D" id="3.40.525.10">
    <property type="entry name" value="CRAL-TRIO lipid binding domain"/>
    <property type="match status" value="1"/>
</dbReference>
<dbReference type="InterPro" id="IPR001251">
    <property type="entry name" value="CRAL-TRIO_dom"/>
</dbReference>
<feature type="repeat" description="WD" evidence="4">
    <location>
        <begin position="556"/>
        <end position="588"/>
    </location>
</feature>
<feature type="repeat" description="WD" evidence="4">
    <location>
        <begin position="505"/>
        <end position="538"/>
    </location>
</feature>
<dbReference type="PRINTS" id="PR00320">
    <property type="entry name" value="GPROTEINBRPT"/>
</dbReference>
<keyword evidence="3" id="KW-0677">Repeat</keyword>
<accession>A0A4T0FPK7</accession>
<dbReference type="CDD" id="cd00170">
    <property type="entry name" value="SEC14"/>
    <property type="match status" value="1"/>
</dbReference>
<dbReference type="SMART" id="SM00516">
    <property type="entry name" value="SEC14"/>
    <property type="match status" value="1"/>
</dbReference>
<dbReference type="SMART" id="SM01100">
    <property type="entry name" value="CRAL_TRIO_N"/>
    <property type="match status" value="1"/>
</dbReference>
<feature type="repeat" description="WD" evidence="4">
    <location>
        <begin position="419"/>
        <end position="460"/>
    </location>
</feature>
<proteinExistence type="inferred from homology"/>
<evidence type="ECO:0000256" key="5">
    <source>
        <dbReference type="SAM" id="MobiDB-lite"/>
    </source>
</evidence>
<dbReference type="PROSITE" id="PS50082">
    <property type="entry name" value="WD_REPEATS_2"/>
    <property type="match status" value="6"/>
</dbReference>
<dbReference type="SUPFAM" id="SSF46938">
    <property type="entry name" value="CRAL/TRIO N-terminal domain"/>
    <property type="match status" value="1"/>
</dbReference>
<dbReference type="InterPro" id="IPR020472">
    <property type="entry name" value="WD40_PAC1"/>
</dbReference>
<dbReference type="InterPro" id="IPR019775">
    <property type="entry name" value="WD40_repeat_CS"/>
</dbReference>
<dbReference type="PANTHER" id="PTHR19858">
    <property type="entry name" value="WD40 REPEAT PROTEIN"/>
    <property type="match status" value="1"/>
</dbReference>
<protein>
    <recommendedName>
        <fullName evidence="6">CRAL-TRIO domain-containing protein</fullName>
    </recommendedName>
</protein>
<evidence type="ECO:0000256" key="2">
    <source>
        <dbReference type="ARBA" id="ARBA00022574"/>
    </source>
</evidence>
<dbReference type="PROSITE" id="PS00678">
    <property type="entry name" value="WD_REPEATS_1"/>
    <property type="match status" value="2"/>
</dbReference>
<dbReference type="GO" id="GO:0000462">
    <property type="term" value="P:maturation of SSU-rRNA from tricistronic rRNA transcript (SSU-rRNA, 5.8S rRNA, LSU-rRNA)"/>
    <property type="evidence" value="ECO:0007669"/>
    <property type="project" value="TreeGrafter"/>
</dbReference>
<feature type="region of interest" description="Disordered" evidence="5">
    <location>
        <begin position="250"/>
        <end position="276"/>
    </location>
</feature>
<dbReference type="GO" id="GO:0000028">
    <property type="term" value="P:ribosomal small subunit assembly"/>
    <property type="evidence" value="ECO:0007669"/>
    <property type="project" value="TreeGrafter"/>
</dbReference>
<dbReference type="FunFam" id="2.130.10.10:FF:000938">
    <property type="entry name" value="Probable periodic tryptophan protein PWP2"/>
    <property type="match status" value="1"/>
</dbReference>
<organism evidence="7 8">
    <name type="scientific">Wallemia hederae</name>
    <dbReference type="NCBI Taxonomy" id="1540922"/>
    <lineage>
        <taxon>Eukaryota</taxon>
        <taxon>Fungi</taxon>
        <taxon>Dikarya</taxon>
        <taxon>Basidiomycota</taxon>
        <taxon>Wallemiomycotina</taxon>
        <taxon>Wallemiomycetes</taxon>
        <taxon>Wallemiales</taxon>
        <taxon>Wallemiaceae</taxon>
        <taxon>Wallemia</taxon>
    </lineage>
</organism>
<dbReference type="InterPro" id="IPR001680">
    <property type="entry name" value="WD40_rpt"/>
</dbReference>
<sequence>MLTLLLKMPDLMQRSAELILDEQLQALACVCSFTFMLNSLPRQAEVQGNVVFSGDGNSVLSPVGNRVSSFDLVNNQSFTYPCENAKNIARIALSPDGRILVTVDDDGRALLINAKRRTVLHHHNFKKPVRDIQFSPDGKFIAVTHGNHIQVWKSPAFLIREFAPMELYRTYTGQFDTVNSITWSPCSKYLISCSYDMTARLYTLDSLPGYRPKTLSGHKDRVIDAYFSKDSKSIYTVSRDGAVFVWTAKQSEDDDSSDEDSDSGSSSDSDDSVDESRRVADTRWGVSAKHFFNLPATRVVCSTFHQNTSILVVGFNTGVFGLWEMPSFTNLHTLSISQEKVTSVDINPSGEWLAFGASKLGQLLVWEWQSESYVLKQQGHYADMNTVAYAPDGQVVATGGDDGKVKIWNLATGFCSVTFGDHSAAISQVEFAKQGKVLFSASLDGTVRAYDLIRYRNFKTFTSPSPTQFSSMAVDDSGEVLAAGSIDTFEIFLWSVQTGKLMDIMSGHEGPVSGLSFGPGGAQLASSSWDRTIRVWDIFRRARTVEPYSLNSDALTVVFRPDGKELAASTLDGQILFWSLEEDKQTGVIEGRKDISGGRKQDDRITASNNSSGKSFNSLCYTADGSYILAGGNSKYVLLYDVKEGVALKKFQISSNLSLDGTQEFLDNRMQLEDGTNMSNGIQGDESDLEDRIDRSLPGAQGGDLSRRKYRPEIRTKSVKVSPTGRTWSGASTDGLIVYSLDESVLFDPFDLDIELTPESVLKKVKSGDYLVALVMAFRLNDEKMIETVYTSTPPAEIKLLVKQLPLVYIDKLIMYLGKHMERSVHLEFDLLWVSSLLSCHGRTLRARQIEFATPLRSVQKGLVDWQKGVTALCEENGYTMDYLLTQPIEEDIHHLDDIMAESATQAADTQVNPSSYNLSSEQVQLLSQFKERISADVKTSRRSDGNLRHDDDEFVRFLQARKWDLDETDKMFSNYLAWRKEFNIDELTETFELTTDEKSALDRWYPQFFHKTDKLGRPIYYQQFGKLDASALFSKISPERFTLNQVISNERLAKDTFRACREARGIHVSQTVNIMDVRGIAYYQFWKIRGRIQSIIQILQDNYPELSGPIVIINAPAGFSTIWKVVKAMMDQATASKVSIHGSGYKDALRELAVDENLPSEFGGSCVCTLNDHEKEVYDSLDAKDKPSTCAIKGPRPTLKEVRSGNMDNVGVVSNTETAS</sequence>
<dbReference type="Proteomes" id="UP000310189">
    <property type="component" value="Unassembled WGS sequence"/>
</dbReference>
<dbReference type="CDD" id="cd00200">
    <property type="entry name" value="WD40"/>
    <property type="match status" value="2"/>
</dbReference>
<comment type="caution">
    <text evidence="7">The sequence shown here is derived from an EMBL/GenBank/DDBJ whole genome shotgun (WGS) entry which is preliminary data.</text>
</comment>
<dbReference type="PANTHER" id="PTHR19858:SF0">
    <property type="entry name" value="PERIODIC TRYPTOPHAN PROTEIN 2 HOMOLOG"/>
    <property type="match status" value="1"/>
</dbReference>
<dbReference type="InterPro" id="IPR036865">
    <property type="entry name" value="CRAL-TRIO_dom_sf"/>
</dbReference>
<dbReference type="SUPFAM" id="SSF52087">
    <property type="entry name" value="CRAL/TRIO domain"/>
    <property type="match status" value="1"/>
</dbReference>
<dbReference type="InterPro" id="IPR036322">
    <property type="entry name" value="WD40_repeat_dom_sf"/>
</dbReference>
<dbReference type="Pfam" id="PF04003">
    <property type="entry name" value="Utp12"/>
    <property type="match status" value="1"/>
</dbReference>
<feature type="compositionally biased region" description="Acidic residues" evidence="5">
    <location>
        <begin position="252"/>
        <end position="273"/>
    </location>
</feature>
<dbReference type="PROSITE" id="PS50191">
    <property type="entry name" value="CRAL_TRIO"/>
    <property type="match status" value="1"/>
</dbReference>
<feature type="repeat" description="WD" evidence="4">
    <location>
        <begin position="215"/>
        <end position="256"/>
    </location>
</feature>
<reference evidence="7 8" key="1">
    <citation type="submission" date="2019-03" db="EMBL/GenBank/DDBJ databases">
        <title>Sequencing 23 genomes of Wallemia ichthyophaga.</title>
        <authorList>
            <person name="Gostincar C."/>
        </authorList>
    </citation>
    <scope>NUCLEOTIDE SEQUENCE [LARGE SCALE GENOMIC DNA]</scope>
    <source>
        <strain evidence="7 8">EXF-5753</strain>
    </source>
</reference>
<dbReference type="Gene3D" id="1.10.8.20">
    <property type="entry name" value="N-terminal domain of phosphatidylinositol transfer protein sec14p"/>
    <property type="match status" value="1"/>
</dbReference>
<dbReference type="Gene3D" id="2.130.10.10">
    <property type="entry name" value="YVTN repeat-like/Quinoprotein amine dehydrogenase"/>
    <property type="match status" value="3"/>
</dbReference>
<name>A0A4T0FPK7_9BASI</name>
<dbReference type="InterPro" id="IPR011074">
    <property type="entry name" value="CRAL/TRIO_N_dom"/>
</dbReference>
<feature type="domain" description="CRAL-TRIO" evidence="6">
    <location>
        <begin position="998"/>
        <end position="1171"/>
    </location>
</feature>
<feature type="repeat" description="WD" evidence="4">
    <location>
        <begin position="377"/>
        <end position="418"/>
    </location>
</feature>
<comment type="similarity">
    <text evidence="1">Belongs to the WD repeat PWP2 family.</text>
</comment>
<evidence type="ECO:0000256" key="4">
    <source>
        <dbReference type="PROSITE-ProRule" id="PRU00221"/>
    </source>
</evidence>
<dbReference type="AlphaFoldDB" id="A0A4T0FPK7"/>
<dbReference type="GO" id="GO:0032040">
    <property type="term" value="C:small-subunit processome"/>
    <property type="evidence" value="ECO:0007669"/>
    <property type="project" value="TreeGrafter"/>
</dbReference>
<dbReference type="InterPro" id="IPR007148">
    <property type="entry name" value="SSU_processome_Utp12"/>
</dbReference>
<keyword evidence="8" id="KW-1185">Reference proteome</keyword>
<evidence type="ECO:0000313" key="7">
    <source>
        <dbReference type="EMBL" id="TIA89474.1"/>
    </source>
</evidence>
<dbReference type="SUPFAM" id="SSF50978">
    <property type="entry name" value="WD40 repeat-like"/>
    <property type="match status" value="2"/>
</dbReference>
<dbReference type="InterPro" id="IPR036273">
    <property type="entry name" value="CRAL/TRIO_N_dom_sf"/>
</dbReference>
<evidence type="ECO:0000313" key="8">
    <source>
        <dbReference type="Proteomes" id="UP000310189"/>
    </source>
</evidence>
<keyword evidence="2 4" id="KW-0853">WD repeat</keyword>
<dbReference type="SUPFAM" id="SSF69304">
    <property type="entry name" value="Tricorn protease N-terminal domain"/>
    <property type="match status" value="1"/>
</dbReference>
<dbReference type="InterPro" id="IPR015943">
    <property type="entry name" value="WD40/YVTN_repeat-like_dom_sf"/>
</dbReference>
<dbReference type="OrthoDB" id="3142434at2759"/>
<dbReference type="InterPro" id="IPR027145">
    <property type="entry name" value="PWP2"/>
</dbReference>
<dbReference type="GO" id="GO:0034388">
    <property type="term" value="C:Pwp2p-containing subcomplex of 90S preribosome"/>
    <property type="evidence" value="ECO:0007669"/>
    <property type="project" value="TreeGrafter"/>
</dbReference>
<dbReference type="PROSITE" id="PS50294">
    <property type="entry name" value="WD_REPEATS_REGION"/>
    <property type="match status" value="4"/>
</dbReference>
<dbReference type="SMART" id="SM00320">
    <property type="entry name" value="WD40"/>
    <property type="match status" value="12"/>
</dbReference>
<dbReference type="Pfam" id="PF00650">
    <property type="entry name" value="CRAL_TRIO"/>
    <property type="match status" value="1"/>
</dbReference>
<dbReference type="Pfam" id="PF00400">
    <property type="entry name" value="WD40"/>
    <property type="match status" value="7"/>
</dbReference>